<dbReference type="KEGG" id="bbrd:BBBR_0394"/>
<gene>
    <name evidence="2" type="ORF">BIFBRE_03362</name>
</gene>
<organism evidence="2 3">
    <name type="scientific">Bifidobacterium breve DSM 20213 = JCM 1192</name>
    <dbReference type="NCBI Taxonomy" id="518634"/>
    <lineage>
        <taxon>Bacteria</taxon>
        <taxon>Bacillati</taxon>
        <taxon>Actinomycetota</taxon>
        <taxon>Actinomycetes</taxon>
        <taxon>Bifidobacteriales</taxon>
        <taxon>Bifidobacteriaceae</taxon>
        <taxon>Bifidobacterium</taxon>
    </lineage>
</organism>
<dbReference type="HOGENOM" id="CLU_1648849_0_0_11"/>
<comment type="caution">
    <text evidence="2">The sequence shown here is derived from an EMBL/GenBank/DDBJ whole genome shotgun (WGS) entry which is preliminary data.</text>
</comment>
<feature type="region of interest" description="Disordered" evidence="1">
    <location>
        <begin position="77"/>
        <end position="98"/>
    </location>
</feature>
<name>D4BMR6_BIFBR</name>
<evidence type="ECO:0000313" key="3">
    <source>
        <dbReference type="Proteomes" id="UP000003191"/>
    </source>
</evidence>
<accession>D4BMR6</accession>
<keyword evidence="3" id="KW-1185">Reference proteome</keyword>
<dbReference type="PATRIC" id="fig|518634.20.peg.418"/>
<proteinExistence type="predicted"/>
<dbReference type="AlphaFoldDB" id="D4BMR6"/>
<evidence type="ECO:0000313" key="2">
    <source>
        <dbReference type="EMBL" id="EFE88952.1"/>
    </source>
</evidence>
<dbReference type="EMBL" id="ACCG02000009">
    <property type="protein sequence ID" value="EFE88952.1"/>
    <property type="molecule type" value="Genomic_DNA"/>
</dbReference>
<evidence type="ECO:0000256" key="1">
    <source>
        <dbReference type="SAM" id="MobiDB-lite"/>
    </source>
</evidence>
<sequence>MTPRAAAAAPNEFAPYSNRRRHARFGQCADQSPISLRVGRECLGAQRLSPFRRAMRWCARPCGCRFPPTPLRLMTSSSSLSTSSGWPPQGLRRGQDVDGARCHGSCGIRWERPRSYEVMHPWPAGRRPWAGQIKIRTVARRMASVKSVVAAPAVMYHYRR</sequence>
<protein>
    <submittedName>
        <fullName evidence="2">Uncharacterized protein</fullName>
    </submittedName>
</protein>
<reference evidence="2 3" key="1">
    <citation type="submission" date="2010-02" db="EMBL/GenBank/DDBJ databases">
        <authorList>
            <person name="Weinstock G."/>
            <person name="Sodergren E."/>
            <person name="Clifton S."/>
            <person name="Fulton L."/>
            <person name="Fulton B."/>
            <person name="Courtney L."/>
            <person name="Fronick C."/>
            <person name="Harrison M."/>
            <person name="Strong C."/>
            <person name="Farmer C."/>
            <person name="Delahaunty K."/>
            <person name="Markovic C."/>
            <person name="Hall O."/>
            <person name="Minx P."/>
            <person name="Tomlinson C."/>
            <person name="Mitreva M."/>
            <person name="Nelson J."/>
            <person name="Hou S."/>
            <person name="Wollam A."/>
            <person name="Pepin K.H."/>
            <person name="Johnson M."/>
            <person name="Bhonagiri V."/>
            <person name="Zhang X."/>
            <person name="Suruliraj S."/>
            <person name="Warren W."/>
            <person name="Chinwalla A."/>
            <person name="Mardis E.R."/>
            <person name="Wilson R.K."/>
        </authorList>
    </citation>
    <scope>NUCLEOTIDE SEQUENCE [LARGE SCALE GENOMIC DNA]</scope>
    <source>
        <strain evidence="2 3">DSM 20213</strain>
    </source>
</reference>
<dbReference type="Proteomes" id="UP000003191">
    <property type="component" value="Unassembled WGS sequence"/>
</dbReference>